<dbReference type="KEGG" id="bsol:FSW04_02130"/>
<organism evidence="3 4">
    <name type="scientific">Baekduia soli</name>
    <dbReference type="NCBI Taxonomy" id="496014"/>
    <lineage>
        <taxon>Bacteria</taxon>
        <taxon>Bacillati</taxon>
        <taxon>Actinomycetota</taxon>
        <taxon>Thermoleophilia</taxon>
        <taxon>Solirubrobacterales</taxon>
        <taxon>Baekduiaceae</taxon>
        <taxon>Baekduia</taxon>
    </lineage>
</organism>
<dbReference type="CDD" id="cd01097">
    <property type="entry name" value="Tetrahydromethanopterin_reductase"/>
    <property type="match status" value="1"/>
</dbReference>
<protein>
    <submittedName>
        <fullName evidence="3">LLM class flavin-dependent oxidoreductase</fullName>
    </submittedName>
</protein>
<dbReference type="AlphaFoldDB" id="A0A5B8U0G1"/>
<keyword evidence="4" id="KW-1185">Reference proteome</keyword>
<dbReference type="InterPro" id="IPR036661">
    <property type="entry name" value="Luciferase-like_sf"/>
</dbReference>
<dbReference type="Gene3D" id="3.20.20.30">
    <property type="entry name" value="Luciferase-like domain"/>
    <property type="match status" value="1"/>
</dbReference>
<proteinExistence type="predicted"/>
<name>A0A5B8U0G1_9ACTN</name>
<accession>A0A5B8U0G1</accession>
<dbReference type="InterPro" id="IPR050564">
    <property type="entry name" value="F420-G6PD/mer"/>
</dbReference>
<evidence type="ECO:0000313" key="4">
    <source>
        <dbReference type="Proteomes" id="UP000321805"/>
    </source>
</evidence>
<dbReference type="EMBL" id="CP042430">
    <property type="protein sequence ID" value="QEC46494.1"/>
    <property type="molecule type" value="Genomic_DNA"/>
</dbReference>
<evidence type="ECO:0000259" key="2">
    <source>
        <dbReference type="Pfam" id="PF00296"/>
    </source>
</evidence>
<evidence type="ECO:0000256" key="1">
    <source>
        <dbReference type="ARBA" id="ARBA00023002"/>
    </source>
</evidence>
<keyword evidence="1" id="KW-0560">Oxidoreductase</keyword>
<dbReference type="Pfam" id="PF00296">
    <property type="entry name" value="Bac_luciferase"/>
    <property type="match status" value="1"/>
</dbReference>
<dbReference type="PANTHER" id="PTHR43244:SF1">
    <property type="entry name" value="5,10-METHYLENETETRAHYDROMETHANOPTERIN REDUCTASE"/>
    <property type="match status" value="1"/>
</dbReference>
<sequence>MTMRRSLVFATSELEPLAGLAQAAEAAGMHRVWTTEYLHRDAVVRALAVAAATQRIGVATGIAYAFTRLPLAMAAAAADVQRLSGGRFGLGISSGTRGVRRWYGAEFDPPAPRIAGYAEALRDAWEQDPDLASPPPIYAAALNPIMARTAARTCDGVLLHALALGRTHLHERVLPALQAGAADRAAPPEVAMWCITSVDDDEGRAREMARAQLAFYLSTPSYAGVAAGTGWEHVAGDVRDTFAASDRKARWSDLAPLIPDATVDELTLSGTPAQVRERAQALEAELAGLGVTELVFQTVGADVSAAEVVANCEAIAAVLGPGAAS</sequence>
<evidence type="ECO:0000313" key="3">
    <source>
        <dbReference type="EMBL" id="QEC46494.1"/>
    </source>
</evidence>
<dbReference type="Proteomes" id="UP000321805">
    <property type="component" value="Chromosome"/>
</dbReference>
<dbReference type="OrthoDB" id="7054907at2"/>
<dbReference type="GO" id="GO:0016705">
    <property type="term" value="F:oxidoreductase activity, acting on paired donors, with incorporation or reduction of molecular oxygen"/>
    <property type="evidence" value="ECO:0007669"/>
    <property type="project" value="InterPro"/>
</dbReference>
<dbReference type="PANTHER" id="PTHR43244">
    <property type="match status" value="1"/>
</dbReference>
<dbReference type="InterPro" id="IPR011251">
    <property type="entry name" value="Luciferase-like_dom"/>
</dbReference>
<gene>
    <name evidence="3" type="ORF">FSW04_02130</name>
</gene>
<dbReference type="SUPFAM" id="SSF51679">
    <property type="entry name" value="Bacterial luciferase-like"/>
    <property type="match status" value="1"/>
</dbReference>
<reference evidence="3 4" key="1">
    <citation type="journal article" date="2018" name="J. Microbiol.">
        <title>Baekduia soli gen. nov., sp. nov., a novel bacterium isolated from the soil of Baekdu Mountain and proposal of a novel family name, Baekduiaceae fam. nov.</title>
        <authorList>
            <person name="An D.S."/>
            <person name="Siddiqi M.Z."/>
            <person name="Kim K.H."/>
            <person name="Yu H.S."/>
            <person name="Im W.T."/>
        </authorList>
    </citation>
    <scope>NUCLEOTIDE SEQUENCE [LARGE SCALE GENOMIC DNA]</scope>
    <source>
        <strain evidence="3 4">BR7-21</strain>
    </source>
</reference>
<feature type="domain" description="Luciferase-like" evidence="2">
    <location>
        <begin position="13"/>
        <end position="283"/>
    </location>
</feature>